<evidence type="ECO:0000313" key="3">
    <source>
        <dbReference type="EMBL" id="KAL2056707.1"/>
    </source>
</evidence>
<feature type="compositionally biased region" description="Basic and acidic residues" evidence="1">
    <location>
        <begin position="60"/>
        <end position="74"/>
    </location>
</feature>
<feature type="compositionally biased region" description="Acidic residues" evidence="1">
    <location>
        <begin position="83"/>
        <end position="96"/>
    </location>
</feature>
<evidence type="ECO:0000259" key="2">
    <source>
        <dbReference type="PROSITE" id="PS50053"/>
    </source>
</evidence>
<feature type="compositionally biased region" description="Basic and acidic residues" evidence="1">
    <location>
        <begin position="100"/>
        <end position="109"/>
    </location>
</feature>
<keyword evidence="4" id="KW-1185">Reference proteome</keyword>
<evidence type="ECO:0000313" key="4">
    <source>
        <dbReference type="Proteomes" id="UP001590951"/>
    </source>
</evidence>
<dbReference type="InterPro" id="IPR029071">
    <property type="entry name" value="Ubiquitin-like_domsf"/>
</dbReference>
<feature type="region of interest" description="Disordered" evidence="1">
    <location>
        <begin position="221"/>
        <end position="260"/>
    </location>
</feature>
<gene>
    <name evidence="3" type="ORF">ABVK25_003101</name>
</gene>
<feature type="region of interest" description="Disordered" evidence="1">
    <location>
        <begin position="1"/>
        <end position="206"/>
    </location>
</feature>
<protein>
    <recommendedName>
        <fullName evidence="2">Ubiquitin-like domain-containing protein</fullName>
    </recommendedName>
</protein>
<dbReference type="PROSITE" id="PS50053">
    <property type="entry name" value="UBIQUITIN_2"/>
    <property type="match status" value="1"/>
</dbReference>
<dbReference type="EMBL" id="JBHFEH010000007">
    <property type="protein sequence ID" value="KAL2056707.1"/>
    <property type="molecule type" value="Genomic_DNA"/>
</dbReference>
<reference evidence="3 4" key="1">
    <citation type="submission" date="2024-09" db="EMBL/GenBank/DDBJ databases">
        <title>Rethinking Asexuality: The Enigmatic Case of Functional Sexual Genes in Lepraria (Stereocaulaceae).</title>
        <authorList>
            <person name="Doellman M."/>
            <person name="Sun Y."/>
            <person name="Barcenas-Pena A."/>
            <person name="Lumbsch H.T."/>
            <person name="Grewe F."/>
        </authorList>
    </citation>
    <scope>NUCLEOTIDE SEQUENCE [LARGE SCALE GENOMIC DNA]</scope>
    <source>
        <strain evidence="3 4">Grewe 0041</strain>
    </source>
</reference>
<feature type="domain" description="Ubiquitin-like" evidence="2">
    <location>
        <begin position="391"/>
        <end position="463"/>
    </location>
</feature>
<comment type="caution">
    <text evidence="3">The sequence shown here is derived from an EMBL/GenBank/DDBJ whole genome shotgun (WGS) entry which is preliminary data.</text>
</comment>
<accession>A0ABR4BFU0</accession>
<dbReference type="Pfam" id="PF11976">
    <property type="entry name" value="Rad60-SLD"/>
    <property type="match status" value="1"/>
</dbReference>
<organism evidence="3 4">
    <name type="scientific">Lepraria finkii</name>
    <dbReference type="NCBI Taxonomy" id="1340010"/>
    <lineage>
        <taxon>Eukaryota</taxon>
        <taxon>Fungi</taxon>
        <taxon>Dikarya</taxon>
        <taxon>Ascomycota</taxon>
        <taxon>Pezizomycotina</taxon>
        <taxon>Lecanoromycetes</taxon>
        <taxon>OSLEUM clade</taxon>
        <taxon>Lecanoromycetidae</taxon>
        <taxon>Lecanorales</taxon>
        <taxon>Lecanorineae</taxon>
        <taxon>Stereocaulaceae</taxon>
        <taxon>Lepraria</taxon>
    </lineage>
</organism>
<name>A0ABR4BFU0_9LECA</name>
<feature type="compositionally biased region" description="Polar residues" evidence="1">
    <location>
        <begin position="26"/>
        <end position="42"/>
    </location>
</feature>
<dbReference type="Gene3D" id="3.10.20.90">
    <property type="entry name" value="Phosphatidylinositol 3-kinase Catalytic Subunit, Chain A, domain 1"/>
    <property type="match status" value="1"/>
</dbReference>
<proteinExistence type="predicted"/>
<dbReference type="InterPro" id="IPR022617">
    <property type="entry name" value="Rad60/SUMO-like_dom"/>
</dbReference>
<sequence length="463" mass="52009">MATQNCTESAPRKRSLFNKPAWSKPQALSNGNDLFHRSNQTYVDAAAEAERQRKRKLAKKERERARLAESEGRAGKRQRISLDEEDEDEDEDDGSSSDENPGHTEDKKGSPSLTNRIPENIPPPLSPQNPKNSPKSLIERYEAVIGAQALDIERKLKAKPSTATNIEDDEDSSEPPGRGHNPDIAIVNPPKPSERDDQAASDEEFPELARQAREKALRKRLEEDITVTPDPSPSAGSDGYLQRSQSTHQSTPPPSSPDPVLQLFITSNIPNTESLIVNRRLSQRLKEVKVTWIQRQQFTPDFAETVFLVWRGKRCFNVTSCKSLGITVDSNGNIRTNRDSLEDLNGQIHLEAMTEEIFEAYRKAKRHEVANEEEKQAGEATVIEEEKVPEIRIILKAKGFADFKLKVRPSTMISKMINAFRSTNEINSKKEVYLLFDGDKLSPESQVGDTELSDMDTLDVVVK</sequence>
<dbReference type="Proteomes" id="UP001590951">
    <property type="component" value="Unassembled WGS sequence"/>
</dbReference>
<dbReference type="InterPro" id="IPR000626">
    <property type="entry name" value="Ubiquitin-like_dom"/>
</dbReference>
<dbReference type="SUPFAM" id="SSF54236">
    <property type="entry name" value="Ubiquitin-like"/>
    <property type="match status" value="1"/>
</dbReference>
<evidence type="ECO:0000256" key="1">
    <source>
        <dbReference type="SAM" id="MobiDB-lite"/>
    </source>
</evidence>